<sequence>MKKGLILLSFLLTIFLTAGCGKTNNSGSLNTAMPTPVEMAGESLQQTPETENNTVYPLEITDSKGNTVKFGEEPKKVVSLSPNITEIIYALGKGDRLVGRTALCDYPEDVSNVTVVGDFYEWNFETILSLEPDVVFASSLNTEENEKKLKELGVNVVFLTQVQSFESTYEIIELIGKILNAGEEAEKVINKMKETVSAVQKAAEGKERPSVYYVVGYGEYGDYTATGETFISDMIEMAGGDNIAADTTGWVYSLEKLIEKDPDIIIGAEDAKEYFEKTSGYKDLTAVREGRVYAIDVNLLERQGPRLAEGLVKLYEIFHSESLPDSPAN</sequence>
<dbReference type="EMBL" id="CP014672">
    <property type="protein sequence ID" value="ANW99467.1"/>
    <property type="molecule type" value="Genomic_DNA"/>
</dbReference>
<dbReference type="CDD" id="cd01143">
    <property type="entry name" value="YvrC"/>
    <property type="match status" value="1"/>
</dbReference>
<dbReference type="Gene3D" id="3.40.50.1980">
    <property type="entry name" value="Nitrogenase molybdenum iron protein domain"/>
    <property type="match status" value="2"/>
</dbReference>
<evidence type="ECO:0000256" key="1">
    <source>
        <dbReference type="ARBA" id="ARBA00008814"/>
    </source>
</evidence>
<reference evidence="5 6" key="1">
    <citation type="submission" date="2016-02" db="EMBL/GenBank/DDBJ databases">
        <title>Comparison of Clostridium stercorarium subspecies using comparative genomics and transcriptomics.</title>
        <authorList>
            <person name="Schellenberg J."/>
            <person name="Thallinger G."/>
            <person name="Levin D.B."/>
            <person name="Zhang X."/>
            <person name="Alvare G."/>
            <person name="Fristensky B."/>
            <person name="Sparling R."/>
        </authorList>
    </citation>
    <scope>NUCLEOTIDE SEQUENCE [LARGE SCALE GENOMIC DNA]</scope>
    <source>
        <strain evidence="5 6">DSM 2910</strain>
    </source>
</reference>
<feature type="domain" description="Fe/B12 periplasmic-binding" evidence="4">
    <location>
        <begin position="76"/>
        <end position="322"/>
    </location>
</feature>
<dbReference type="OrthoDB" id="9816357at2"/>
<dbReference type="PANTHER" id="PTHR30535:SF34">
    <property type="entry name" value="MOLYBDATE-BINDING PROTEIN MOLA"/>
    <property type="match status" value="1"/>
</dbReference>
<evidence type="ECO:0000313" key="5">
    <source>
        <dbReference type="EMBL" id="ANW99467.1"/>
    </source>
</evidence>
<dbReference type="Pfam" id="PF01497">
    <property type="entry name" value="Peripla_BP_2"/>
    <property type="match status" value="1"/>
</dbReference>
<dbReference type="InterPro" id="IPR002491">
    <property type="entry name" value="ABC_transptr_periplasmic_BD"/>
</dbReference>
<proteinExistence type="inferred from homology"/>
<feature type="chain" id="PRO_5039704263" evidence="3">
    <location>
        <begin position="19"/>
        <end position="329"/>
    </location>
</feature>
<comment type="similarity">
    <text evidence="1">Belongs to the bacterial solute-binding protein 8 family.</text>
</comment>
<evidence type="ECO:0000256" key="2">
    <source>
        <dbReference type="ARBA" id="ARBA00022729"/>
    </source>
</evidence>
<dbReference type="Proteomes" id="UP000092971">
    <property type="component" value="Chromosome"/>
</dbReference>
<dbReference type="SUPFAM" id="SSF53807">
    <property type="entry name" value="Helical backbone' metal receptor"/>
    <property type="match status" value="1"/>
</dbReference>
<accession>A0A1B1YFB8</accession>
<protein>
    <submittedName>
        <fullName evidence="5">Oxidoreductase</fullName>
    </submittedName>
</protein>
<dbReference type="InterPro" id="IPR050902">
    <property type="entry name" value="ABC_Transporter_SBP"/>
</dbReference>
<keyword evidence="2 3" id="KW-0732">Signal</keyword>
<gene>
    <name evidence="5" type="ORF">CSTERTH_10730</name>
</gene>
<dbReference type="PROSITE" id="PS51257">
    <property type="entry name" value="PROKAR_LIPOPROTEIN"/>
    <property type="match status" value="1"/>
</dbReference>
<organism evidence="5 6">
    <name type="scientific">Thermoclostridium stercorarium subsp. thermolacticum DSM 2910</name>
    <dbReference type="NCBI Taxonomy" id="1121336"/>
    <lineage>
        <taxon>Bacteria</taxon>
        <taxon>Bacillati</taxon>
        <taxon>Bacillota</taxon>
        <taxon>Clostridia</taxon>
        <taxon>Eubacteriales</taxon>
        <taxon>Oscillospiraceae</taxon>
        <taxon>Thermoclostridium</taxon>
    </lineage>
</organism>
<dbReference type="AlphaFoldDB" id="A0A1B1YFB8"/>
<dbReference type="GO" id="GO:0071281">
    <property type="term" value="P:cellular response to iron ion"/>
    <property type="evidence" value="ECO:0007669"/>
    <property type="project" value="TreeGrafter"/>
</dbReference>
<dbReference type="RefSeq" id="WP_015359869.1">
    <property type="nucleotide sequence ID" value="NZ_CP014672.1"/>
</dbReference>
<evidence type="ECO:0000313" key="6">
    <source>
        <dbReference type="Proteomes" id="UP000092971"/>
    </source>
</evidence>
<name>A0A1B1YFB8_THEST</name>
<evidence type="ECO:0000259" key="4">
    <source>
        <dbReference type="PROSITE" id="PS50983"/>
    </source>
</evidence>
<evidence type="ECO:0000256" key="3">
    <source>
        <dbReference type="SAM" id="SignalP"/>
    </source>
</evidence>
<feature type="signal peptide" evidence="3">
    <location>
        <begin position="1"/>
        <end position="18"/>
    </location>
</feature>
<dbReference type="InterPro" id="IPR054828">
    <property type="entry name" value="Vit_B12_bind_prot"/>
</dbReference>
<dbReference type="NCBIfam" id="NF038402">
    <property type="entry name" value="TroA_like"/>
    <property type="match status" value="1"/>
</dbReference>
<dbReference type="PANTHER" id="PTHR30535">
    <property type="entry name" value="VITAMIN B12-BINDING PROTEIN"/>
    <property type="match status" value="1"/>
</dbReference>
<dbReference type="PROSITE" id="PS50983">
    <property type="entry name" value="FE_B12_PBP"/>
    <property type="match status" value="1"/>
</dbReference>